<proteinExistence type="predicted"/>
<dbReference type="Gene3D" id="3.90.550.10">
    <property type="entry name" value="Spore Coat Polysaccharide Biosynthesis Protein SpsA, Chain A"/>
    <property type="match status" value="1"/>
</dbReference>
<organism evidence="2 3">
    <name type="scientific">Shewanella pneumatophori</name>
    <dbReference type="NCBI Taxonomy" id="314092"/>
    <lineage>
        <taxon>Bacteria</taxon>
        <taxon>Pseudomonadati</taxon>
        <taxon>Pseudomonadota</taxon>
        <taxon>Gammaproteobacteria</taxon>
        <taxon>Alteromonadales</taxon>
        <taxon>Shewanellaceae</taxon>
        <taxon>Shewanella</taxon>
    </lineage>
</organism>
<dbReference type="Proteomes" id="UP001139293">
    <property type="component" value="Unassembled WGS sequence"/>
</dbReference>
<dbReference type="CDD" id="cd04196">
    <property type="entry name" value="GT_2_like_d"/>
    <property type="match status" value="1"/>
</dbReference>
<keyword evidence="3" id="KW-1185">Reference proteome</keyword>
<dbReference type="PANTHER" id="PTHR22916:SF3">
    <property type="entry name" value="UDP-GLCNAC:BETAGAL BETA-1,3-N-ACETYLGLUCOSAMINYLTRANSFERASE-LIKE PROTEIN 1"/>
    <property type="match status" value="1"/>
</dbReference>
<dbReference type="PANTHER" id="PTHR22916">
    <property type="entry name" value="GLYCOSYLTRANSFERASE"/>
    <property type="match status" value="1"/>
</dbReference>
<accession>A0A9X2CDT4</accession>
<evidence type="ECO:0000313" key="2">
    <source>
        <dbReference type="EMBL" id="MCL1139578.1"/>
    </source>
</evidence>
<dbReference type="GO" id="GO:0016758">
    <property type="term" value="F:hexosyltransferase activity"/>
    <property type="evidence" value="ECO:0007669"/>
    <property type="project" value="UniProtKB-ARBA"/>
</dbReference>
<dbReference type="InterPro" id="IPR001173">
    <property type="entry name" value="Glyco_trans_2-like"/>
</dbReference>
<sequence length="228" mass="25962">MASYNGQPFIGEQISSIIKQLSHNDELIISDDGSNDGTLDIIQDLTVRDSRIKLFRGPQKGLISNFEYAIKQAQGDYIFLADQDDVWEGNKVTTILKHLENTVLVVSDCSVNDENLGIISESFFALNGSKSGLFKNMYKNSYLGCCMAFRAELLKDILPFPSNIAMHDWWIGLIAECRYSVKFIPERLIKYRRHGGNASSTAEKSRYSMFKKFSFRITLCLNLLKRYI</sequence>
<gene>
    <name evidence="2" type="ORF">L2740_13600</name>
</gene>
<feature type="domain" description="Glycosyltransferase 2-like" evidence="1">
    <location>
        <begin position="1"/>
        <end position="157"/>
    </location>
</feature>
<dbReference type="Pfam" id="PF00535">
    <property type="entry name" value="Glycos_transf_2"/>
    <property type="match status" value="1"/>
</dbReference>
<dbReference type="EMBL" id="JAKILB010000008">
    <property type="protein sequence ID" value="MCL1139578.1"/>
    <property type="molecule type" value="Genomic_DNA"/>
</dbReference>
<reference evidence="2" key="1">
    <citation type="submission" date="2022-01" db="EMBL/GenBank/DDBJ databases">
        <title>Whole genome-based taxonomy of the Shewanellaceae.</title>
        <authorList>
            <person name="Martin-Rodriguez A.J."/>
        </authorList>
    </citation>
    <scope>NUCLEOTIDE SEQUENCE</scope>
    <source>
        <strain evidence="2">KCTC 23973</strain>
    </source>
</reference>
<protein>
    <submittedName>
        <fullName evidence="2">Glycosyltransferase family 2 protein</fullName>
    </submittedName>
</protein>
<dbReference type="SUPFAM" id="SSF53448">
    <property type="entry name" value="Nucleotide-diphospho-sugar transferases"/>
    <property type="match status" value="1"/>
</dbReference>
<dbReference type="InterPro" id="IPR029044">
    <property type="entry name" value="Nucleotide-diphossugar_trans"/>
</dbReference>
<dbReference type="RefSeq" id="WP_248950702.1">
    <property type="nucleotide sequence ID" value="NZ_JAKILB010000008.1"/>
</dbReference>
<evidence type="ECO:0000313" key="3">
    <source>
        <dbReference type="Proteomes" id="UP001139293"/>
    </source>
</evidence>
<evidence type="ECO:0000259" key="1">
    <source>
        <dbReference type="Pfam" id="PF00535"/>
    </source>
</evidence>
<name>A0A9X2CDT4_9GAMM</name>
<dbReference type="AlphaFoldDB" id="A0A9X2CDT4"/>
<comment type="caution">
    <text evidence="2">The sequence shown here is derived from an EMBL/GenBank/DDBJ whole genome shotgun (WGS) entry which is preliminary data.</text>
</comment>